<evidence type="ECO:0000313" key="13">
    <source>
        <dbReference type="EMBL" id="CAF1157410.1"/>
    </source>
</evidence>
<evidence type="ECO:0000256" key="2">
    <source>
        <dbReference type="ARBA" id="ARBA00006434"/>
    </source>
</evidence>
<dbReference type="Proteomes" id="UP000663828">
    <property type="component" value="Unassembled WGS sequence"/>
</dbReference>
<evidence type="ECO:0000256" key="4">
    <source>
        <dbReference type="ARBA" id="ARBA00022475"/>
    </source>
</evidence>
<dbReference type="GO" id="GO:0005886">
    <property type="term" value="C:plasma membrane"/>
    <property type="evidence" value="ECO:0007669"/>
    <property type="project" value="UniProtKB-SubCell"/>
</dbReference>
<dbReference type="AlphaFoldDB" id="A0A814VVE3"/>
<feature type="transmembrane region" description="Helical" evidence="12">
    <location>
        <begin position="268"/>
        <end position="288"/>
    </location>
</feature>
<name>A0A814VVE3_ADIRI</name>
<keyword evidence="9 12" id="KW-0472">Membrane</keyword>
<evidence type="ECO:0000256" key="9">
    <source>
        <dbReference type="ARBA" id="ARBA00023136"/>
    </source>
</evidence>
<protein>
    <submittedName>
        <fullName evidence="14">Uncharacterized protein</fullName>
    </submittedName>
</protein>
<evidence type="ECO:0000256" key="10">
    <source>
        <dbReference type="ARBA" id="ARBA00023201"/>
    </source>
</evidence>
<dbReference type="PROSITE" id="PS50283">
    <property type="entry name" value="NA_SOLUT_SYMP_3"/>
    <property type="match status" value="1"/>
</dbReference>
<feature type="transmembrane region" description="Helical" evidence="12">
    <location>
        <begin position="65"/>
        <end position="87"/>
    </location>
</feature>
<feature type="transmembrane region" description="Helical" evidence="12">
    <location>
        <begin position="93"/>
        <end position="115"/>
    </location>
</feature>
<comment type="subcellular location">
    <subcellularLocation>
        <location evidence="1">Cell membrane</location>
        <topology evidence="1">Multi-pass membrane protein</topology>
    </subcellularLocation>
</comment>
<feature type="transmembrane region" description="Helical" evidence="12">
    <location>
        <begin position="171"/>
        <end position="191"/>
    </location>
</feature>
<keyword evidence="8" id="KW-0406">Ion transport</keyword>
<keyword evidence="10" id="KW-0739">Sodium transport</keyword>
<evidence type="ECO:0000256" key="11">
    <source>
        <dbReference type="RuleBase" id="RU362091"/>
    </source>
</evidence>
<dbReference type="GO" id="GO:0006814">
    <property type="term" value="P:sodium ion transport"/>
    <property type="evidence" value="ECO:0007669"/>
    <property type="project" value="UniProtKB-KW"/>
</dbReference>
<proteinExistence type="inferred from homology"/>
<evidence type="ECO:0000256" key="5">
    <source>
        <dbReference type="ARBA" id="ARBA00022692"/>
    </source>
</evidence>
<feature type="transmembrane region" description="Helical" evidence="12">
    <location>
        <begin position="309"/>
        <end position="331"/>
    </location>
</feature>
<evidence type="ECO:0000313" key="16">
    <source>
        <dbReference type="Proteomes" id="UP000663852"/>
    </source>
</evidence>
<dbReference type="InterPro" id="IPR001734">
    <property type="entry name" value="Na/solute_symporter"/>
</dbReference>
<dbReference type="Pfam" id="PF00474">
    <property type="entry name" value="SSF"/>
    <property type="match status" value="1"/>
</dbReference>
<feature type="transmembrane region" description="Helical" evidence="12">
    <location>
        <begin position="414"/>
        <end position="434"/>
    </location>
</feature>
<evidence type="ECO:0000256" key="3">
    <source>
        <dbReference type="ARBA" id="ARBA00022448"/>
    </source>
</evidence>
<comment type="similarity">
    <text evidence="2 11">Belongs to the sodium:solute symporter (SSF) (TC 2.A.21) family.</text>
</comment>
<evidence type="ECO:0000256" key="12">
    <source>
        <dbReference type="SAM" id="Phobius"/>
    </source>
</evidence>
<organism evidence="14 16">
    <name type="scientific">Adineta ricciae</name>
    <name type="common">Rotifer</name>
    <dbReference type="NCBI Taxonomy" id="249248"/>
    <lineage>
        <taxon>Eukaryota</taxon>
        <taxon>Metazoa</taxon>
        <taxon>Spiralia</taxon>
        <taxon>Gnathifera</taxon>
        <taxon>Rotifera</taxon>
        <taxon>Eurotatoria</taxon>
        <taxon>Bdelloidea</taxon>
        <taxon>Adinetida</taxon>
        <taxon>Adinetidae</taxon>
        <taxon>Adineta</taxon>
    </lineage>
</organism>
<evidence type="ECO:0000256" key="1">
    <source>
        <dbReference type="ARBA" id="ARBA00004651"/>
    </source>
</evidence>
<dbReference type="NCBIfam" id="TIGR00813">
    <property type="entry name" value="sss"/>
    <property type="match status" value="1"/>
</dbReference>
<feature type="transmembrane region" description="Helical" evidence="12">
    <location>
        <begin position="541"/>
        <end position="562"/>
    </location>
</feature>
<feature type="transmembrane region" description="Helical" evidence="12">
    <location>
        <begin position="368"/>
        <end position="393"/>
    </location>
</feature>
<dbReference type="Gene3D" id="1.20.1730.10">
    <property type="entry name" value="Sodium/glucose cotransporter"/>
    <property type="match status" value="1"/>
</dbReference>
<keyword evidence="6 12" id="KW-1133">Transmembrane helix</keyword>
<dbReference type="EMBL" id="CAJNOJ010000145">
    <property type="protein sequence ID" value="CAF1195623.1"/>
    <property type="molecule type" value="Genomic_DNA"/>
</dbReference>
<dbReference type="PANTHER" id="PTHR42985">
    <property type="entry name" value="SODIUM-COUPLED MONOCARBOXYLATE TRANSPORTER"/>
    <property type="match status" value="1"/>
</dbReference>
<dbReference type="Proteomes" id="UP000663852">
    <property type="component" value="Unassembled WGS sequence"/>
</dbReference>
<dbReference type="InterPro" id="IPR038377">
    <property type="entry name" value="Na/Glc_symporter_sf"/>
</dbReference>
<dbReference type="OrthoDB" id="6132759at2759"/>
<keyword evidence="7" id="KW-0915">Sodium</keyword>
<keyword evidence="4" id="KW-1003">Cell membrane</keyword>
<dbReference type="EMBL" id="CAJNOR010001523">
    <property type="protein sequence ID" value="CAF1157410.1"/>
    <property type="molecule type" value="Genomic_DNA"/>
</dbReference>
<feature type="transmembrane region" description="Helical" evidence="12">
    <location>
        <begin position="212"/>
        <end position="237"/>
    </location>
</feature>
<feature type="transmembrane region" description="Helical" evidence="12">
    <location>
        <begin position="27"/>
        <end position="45"/>
    </location>
</feature>
<evidence type="ECO:0000313" key="15">
    <source>
        <dbReference type="Proteomes" id="UP000663828"/>
    </source>
</evidence>
<keyword evidence="15" id="KW-1185">Reference proteome</keyword>
<feature type="transmembrane region" description="Helical" evidence="12">
    <location>
        <begin position="440"/>
        <end position="465"/>
    </location>
</feature>
<evidence type="ECO:0000256" key="7">
    <source>
        <dbReference type="ARBA" id="ARBA00023053"/>
    </source>
</evidence>
<dbReference type="PANTHER" id="PTHR42985:SF40">
    <property type="entry name" value="LD47995P-RELATED"/>
    <property type="match status" value="1"/>
</dbReference>
<accession>A0A814VVE3</accession>
<reference evidence="14" key="1">
    <citation type="submission" date="2021-02" db="EMBL/GenBank/DDBJ databases">
        <authorList>
            <person name="Nowell W R."/>
        </authorList>
    </citation>
    <scope>NUCLEOTIDE SEQUENCE</scope>
</reference>
<keyword evidence="3" id="KW-0813">Transport</keyword>
<comment type="caution">
    <text evidence="14">The sequence shown here is derived from an EMBL/GenBank/DDBJ whole genome shotgun (WGS) entry which is preliminary data.</text>
</comment>
<gene>
    <name evidence="14" type="ORF">EDS130_LOCUS25064</name>
    <name evidence="13" type="ORF">XAT740_LOCUS21291</name>
</gene>
<feature type="transmembrane region" description="Helical" evidence="12">
    <location>
        <begin position="136"/>
        <end position="159"/>
    </location>
</feature>
<feature type="transmembrane region" description="Helical" evidence="12">
    <location>
        <begin position="472"/>
        <end position="491"/>
    </location>
</feature>
<evidence type="ECO:0000256" key="8">
    <source>
        <dbReference type="ARBA" id="ARBA00023065"/>
    </source>
</evidence>
<evidence type="ECO:0000256" key="6">
    <source>
        <dbReference type="ARBA" id="ARBA00022989"/>
    </source>
</evidence>
<evidence type="ECO:0000313" key="14">
    <source>
        <dbReference type="EMBL" id="CAF1195623.1"/>
    </source>
</evidence>
<dbReference type="GO" id="GO:0015293">
    <property type="term" value="F:symporter activity"/>
    <property type="evidence" value="ECO:0007669"/>
    <property type="project" value="TreeGrafter"/>
</dbReference>
<sequence>MYLGWTDYAVLVVLLCKKLKIHQICNVAHLIFVGISAIIGIYHGCIKSKQTTTNEFFAANGRMKVLPTSMSLLASNLSAATILGAPIEVYAFGIVYIHILFAWFIGTYVAVKVFIPMFRHIGSITIYAYLEQRFSSAVRITVTVTFVINYILYMAVILYGPSLALSQVTGLNIWLAIGSCGIICTFYTSIVSSLKYRNYLIMIRVLQGGMKAVIWTDVTQTIMMFLGIILSIIFGFIDAGGPAKVFHTIIGSDRSQFWIFTFDPSIRYTLWSLWLAGSFYGIAIFSCVQTQGQRYMCVKNTKTAQRAAWINYTLSVLIIVLCGIVGCLLYVKYKDCDPLKAKRISKPDQLYPLFVIETLGRFPGVTGLFIACILSASLSTVSSGVNSAAVVILEDIYKRTSTAQPFSDAQQAKFSKILSFVIGIITVSLAFAASFLKDNIIVIVFQIAGAFVAPILGIFLLGLFVSRVNSRSVLVAFYLCFAFQIWILLGANLTMKKHSGRNGRLPTSMEGCLPPFNQTEPSISIVPSSNPLLLLYSMSPLWYSFNGVVLTFSLGVLTSFVFRSNESEHIDRSLLVSWKALFCFHSREESGTLPSDELCTDVQSIEQAPMI</sequence>
<dbReference type="InterPro" id="IPR051163">
    <property type="entry name" value="Sodium:Solute_Symporter_SSF"/>
</dbReference>
<keyword evidence="5 12" id="KW-0812">Transmembrane</keyword>